<keyword evidence="2" id="KW-1185">Reference proteome</keyword>
<dbReference type="PIRSF" id="PIRSF034303">
    <property type="entry name" value="DUF1694"/>
    <property type="match status" value="1"/>
</dbReference>
<dbReference type="Pfam" id="PF07997">
    <property type="entry name" value="DUF1694"/>
    <property type="match status" value="1"/>
</dbReference>
<comment type="caution">
    <text evidence="1">The sequence shown here is derived from an EMBL/GenBank/DDBJ whole genome shotgun (WGS) entry which is preliminary data.</text>
</comment>
<gene>
    <name evidence="1" type="ORF">ACFQ38_14160</name>
</gene>
<dbReference type="RefSeq" id="WP_336822758.1">
    <property type="nucleotide sequence ID" value="NZ_JBHTLT010000118.1"/>
</dbReference>
<dbReference type="InterPro" id="IPR012543">
    <property type="entry name" value="DUF1694"/>
</dbReference>
<dbReference type="Proteomes" id="UP001597231">
    <property type="component" value="Unassembled WGS sequence"/>
</dbReference>
<dbReference type="EMBL" id="JBHTLT010000118">
    <property type="protein sequence ID" value="MFD1206239.1"/>
    <property type="molecule type" value="Genomic_DNA"/>
</dbReference>
<reference evidence="2" key="1">
    <citation type="journal article" date="2019" name="Int. J. Syst. Evol. Microbiol.">
        <title>The Global Catalogue of Microorganisms (GCM) 10K type strain sequencing project: providing services to taxonomists for standard genome sequencing and annotation.</title>
        <authorList>
            <consortium name="The Broad Institute Genomics Platform"/>
            <consortium name="The Broad Institute Genome Sequencing Center for Infectious Disease"/>
            <person name="Wu L."/>
            <person name="Ma J."/>
        </authorList>
    </citation>
    <scope>NUCLEOTIDE SEQUENCE [LARGE SCALE GENOMIC DNA]</scope>
    <source>
        <strain evidence="2">CCUG 53915</strain>
    </source>
</reference>
<evidence type="ECO:0000313" key="2">
    <source>
        <dbReference type="Proteomes" id="UP001597231"/>
    </source>
</evidence>
<organism evidence="1 2">
    <name type="scientific">Sporosarcina contaminans</name>
    <dbReference type="NCBI Taxonomy" id="633403"/>
    <lineage>
        <taxon>Bacteria</taxon>
        <taxon>Bacillati</taxon>
        <taxon>Bacillota</taxon>
        <taxon>Bacilli</taxon>
        <taxon>Bacillales</taxon>
        <taxon>Caryophanaceae</taxon>
        <taxon>Sporosarcina</taxon>
    </lineage>
</organism>
<name>A0ABW3U3H5_9BACL</name>
<dbReference type="Gene3D" id="3.30.1330.30">
    <property type="match status" value="1"/>
</dbReference>
<dbReference type="SUPFAM" id="SSF160515">
    <property type="entry name" value="YueI-like"/>
    <property type="match status" value="1"/>
</dbReference>
<protein>
    <submittedName>
        <fullName evidence="1">YueI family protein</fullName>
    </submittedName>
</protein>
<sequence>MSNSVDDYIQQGLYGHKETKRSERKKFLGTIRERIVIALTQEQVRERGIYKQVEEAIIEHRTARLYLNGNINYAVLSKYTKIASEYNAKYTIVTNVEHNSEIGLVVAYDYAIDKEEIYVEQETPIDRTEEDRRKGLATVFAKFFKVY</sequence>
<accession>A0ABW3U3H5</accession>
<dbReference type="InterPro" id="IPR029064">
    <property type="entry name" value="Ribosomal_eL30-like_sf"/>
</dbReference>
<evidence type="ECO:0000313" key="1">
    <source>
        <dbReference type="EMBL" id="MFD1206239.1"/>
    </source>
</evidence>
<proteinExistence type="predicted"/>